<dbReference type="PANTHER" id="PTHR12286:SF5">
    <property type="entry name" value="SACCHAROPINE DEHYDROGENASE-LIKE OXIDOREDUCTASE"/>
    <property type="match status" value="1"/>
</dbReference>
<accession>A0ABX8D0Z8</accession>
<evidence type="ECO:0000259" key="2">
    <source>
        <dbReference type="Pfam" id="PF03435"/>
    </source>
</evidence>
<dbReference type="Proteomes" id="UP000677804">
    <property type="component" value="Chromosome"/>
</dbReference>
<dbReference type="Pfam" id="PF03435">
    <property type="entry name" value="Sacchrp_dh_NADP"/>
    <property type="match status" value="1"/>
</dbReference>
<sequence length="409" mass="42470">MVGTAREHDVVVLGATGFVGTLLCEHLARQAPAGTRIALAGRSHERLVRTRAALPERAHAWPVLVADTDDAPSLRALAASTRVLVSTVGPYLQHGLPVVEACARAGTHYADLTGEVPFVRQAADAHDEVARATGARLVHACGYDAVPSDLAVLVLHRRVAADGAGSLGRVRLVASARGGVSGGTVASARGIAELAGRDPAVRRLLADPFSLSPDRTAEPDVPQPSDTPAPGRTVDGRWVATSPMGSFNTRVVRRSNALQGWAYGRELRYQEVAATGSGLRGAARAAGLTVGLPLALAALAAPPTRALLDRVLPAPGTGPDAETRRAGWFRMDLHAVTTTGQHYRALAAGRGDPGYSATAVMLGEAALALALDGDRLPDRAGSLTPATAVGDVLVERLRAADHRYVASVR</sequence>
<dbReference type="RefSeq" id="WP_207340996.1">
    <property type="nucleotide sequence ID" value="NZ_CP074405.1"/>
</dbReference>
<gene>
    <name evidence="3" type="ORF">KG103_11620</name>
</gene>
<organism evidence="3 4">
    <name type="scientific">Cellulomonas wangleii</name>
    <dbReference type="NCBI Taxonomy" id="2816956"/>
    <lineage>
        <taxon>Bacteria</taxon>
        <taxon>Bacillati</taxon>
        <taxon>Actinomycetota</taxon>
        <taxon>Actinomycetes</taxon>
        <taxon>Micrococcales</taxon>
        <taxon>Cellulomonadaceae</taxon>
        <taxon>Cellulomonas</taxon>
    </lineage>
</organism>
<dbReference type="InterPro" id="IPR051276">
    <property type="entry name" value="Saccharopine_DH-like_oxidrdct"/>
</dbReference>
<dbReference type="EMBL" id="CP074405">
    <property type="protein sequence ID" value="QVI61153.1"/>
    <property type="molecule type" value="Genomic_DNA"/>
</dbReference>
<dbReference type="InterPro" id="IPR036291">
    <property type="entry name" value="NAD(P)-bd_dom_sf"/>
</dbReference>
<dbReference type="PANTHER" id="PTHR12286">
    <property type="entry name" value="SACCHAROPINE DEHYDROGENASE-LIKE OXIDOREDUCTASE"/>
    <property type="match status" value="1"/>
</dbReference>
<evidence type="ECO:0000313" key="4">
    <source>
        <dbReference type="Proteomes" id="UP000677804"/>
    </source>
</evidence>
<protein>
    <submittedName>
        <fullName evidence="3">Saccharopine dehydrogenase NADP-binding domain-containing protein</fullName>
    </submittedName>
</protein>
<evidence type="ECO:0000256" key="1">
    <source>
        <dbReference type="SAM" id="MobiDB-lite"/>
    </source>
</evidence>
<keyword evidence="4" id="KW-1185">Reference proteome</keyword>
<dbReference type="InterPro" id="IPR005097">
    <property type="entry name" value="Sacchrp_dh_NADP-bd"/>
</dbReference>
<dbReference type="Gene3D" id="3.40.50.720">
    <property type="entry name" value="NAD(P)-binding Rossmann-like Domain"/>
    <property type="match status" value="1"/>
</dbReference>
<evidence type="ECO:0000313" key="3">
    <source>
        <dbReference type="EMBL" id="QVI61153.1"/>
    </source>
</evidence>
<name>A0ABX8D0Z8_9CELL</name>
<reference evidence="3 4" key="1">
    <citation type="submission" date="2021-05" db="EMBL/GenBank/DDBJ databases">
        <title>Novel species in genus Cellulomonas.</title>
        <authorList>
            <person name="Zhang G."/>
        </authorList>
    </citation>
    <scope>NUCLEOTIDE SEQUENCE [LARGE SCALE GENOMIC DNA]</scope>
    <source>
        <strain evidence="4">zg-ZUI222</strain>
    </source>
</reference>
<feature type="region of interest" description="Disordered" evidence="1">
    <location>
        <begin position="209"/>
        <end position="235"/>
    </location>
</feature>
<proteinExistence type="predicted"/>
<dbReference type="SUPFAM" id="SSF51735">
    <property type="entry name" value="NAD(P)-binding Rossmann-fold domains"/>
    <property type="match status" value="1"/>
</dbReference>
<feature type="domain" description="Saccharopine dehydrogenase NADP binding" evidence="2">
    <location>
        <begin position="10"/>
        <end position="135"/>
    </location>
</feature>